<dbReference type="AlphaFoldDB" id="A0A4Y2X981"/>
<sequence>MNCHGSYSTSFFHGEHFFTDNSMLPTIRSITDFWALEALGITDSTAENTESELQETTREHFLKTARVEKNRFIVQLLWREGHPPLPNNYDRVLRRLNTTINRLKAQSSLEV</sequence>
<organism evidence="1 2">
    <name type="scientific">Araneus ventricosus</name>
    <name type="common">Orbweaver spider</name>
    <name type="synonym">Epeira ventricosa</name>
    <dbReference type="NCBI Taxonomy" id="182803"/>
    <lineage>
        <taxon>Eukaryota</taxon>
        <taxon>Metazoa</taxon>
        <taxon>Ecdysozoa</taxon>
        <taxon>Arthropoda</taxon>
        <taxon>Chelicerata</taxon>
        <taxon>Arachnida</taxon>
        <taxon>Araneae</taxon>
        <taxon>Araneomorphae</taxon>
        <taxon>Entelegynae</taxon>
        <taxon>Araneoidea</taxon>
        <taxon>Araneidae</taxon>
        <taxon>Araneus</taxon>
    </lineage>
</organism>
<name>A0A4Y2X981_ARAVE</name>
<reference evidence="1 2" key="1">
    <citation type="journal article" date="2019" name="Sci. Rep.">
        <title>Orb-weaving spider Araneus ventricosus genome elucidates the spidroin gene catalogue.</title>
        <authorList>
            <person name="Kono N."/>
            <person name="Nakamura H."/>
            <person name="Ohtoshi R."/>
            <person name="Moran D.A.P."/>
            <person name="Shinohara A."/>
            <person name="Yoshida Y."/>
            <person name="Fujiwara M."/>
            <person name="Mori M."/>
            <person name="Tomita M."/>
            <person name="Arakawa K."/>
        </authorList>
    </citation>
    <scope>NUCLEOTIDE SEQUENCE [LARGE SCALE GENOMIC DNA]</scope>
</reference>
<evidence type="ECO:0000313" key="2">
    <source>
        <dbReference type="Proteomes" id="UP000499080"/>
    </source>
</evidence>
<dbReference type="EMBL" id="BGPR01073038">
    <property type="protein sequence ID" value="GBO45756.1"/>
    <property type="molecule type" value="Genomic_DNA"/>
</dbReference>
<accession>A0A4Y2X981</accession>
<evidence type="ECO:0000313" key="1">
    <source>
        <dbReference type="EMBL" id="GBO45756.1"/>
    </source>
</evidence>
<protein>
    <submittedName>
        <fullName evidence="1">Uncharacterized protein</fullName>
    </submittedName>
</protein>
<proteinExistence type="predicted"/>
<dbReference type="Proteomes" id="UP000499080">
    <property type="component" value="Unassembled WGS sequence"/>
</dbReference>
<dbReference type="OrthoDB" id="6435486at2759"/>
<comment type="caution">
    <text evidence="1">The sequence shown here is derived from an EMBL/GenBank/DDBJ whole genome shotgun (WGS) entry which is preliminary data.</text>
</comment>
<gene>
    <name evidence="1" type="ORF">AVEN_143053_1</name>
</gene>
<keyword evidence="2" id="KW-1185">Reference proteome</keyword>